<accession>A0A931A7U3</accession>
<feature type="domain" description="HTH iclR-type" evidence="2">
    <location>
        <begin position="17"/>
        <end position="58"/>
    </location>
</feature>
<dbReference type="InterPro" id="IPR036388">
    <property type="entry name" value="WH-like_DNA-bd_sf"/>
</dbReference>
<dbReference type="PANTHER" id="PTHR18964:SF173">
    <property type="entry name" value="GLUCOKINASE"/>
    <property type="match status" value="1"/>
</dbReference>
<dbReference type="InterPro" id="IPR036390">
    <property type="entry name" value="WH_DNA-bd_sf"/>
</dbReference>
<protein>
    <submittedName>
        <fullName evidence="3">ROK family protein</fullName>
    </submittedName>
</protein>
<dbReference type="InterPro" id="IPR000600">
    <property type="entry name" value="ROK"/>
</dbReference>
<dbReference type="Gene3D" id="1.10.10.10">
    <property type="entry name" value="Winged helix-like DNA-binding domain superfamily/Winged helix DNA-binding domain"/>
    <property type="match status" value="1"/>
</dbReference>
<dbReference type="PANTHER" id="PTHR18964">
    <property type="entry name" value="ROK (REPRESSOR, ORF, KINASE) FAMILY"/>
    <property type="match status" value="1"/>
</dbReference>
<keyword evidence="4" id="KW-1185">Reference proteome</keyword>
<dbReference type="SUPFAM" id="SSF53067">
    <property type="entry name" value="Actin-like ATPase domain"/>
    <property type="match status" value="1"/>
</dbReference>
<dbReference type="InterPro" id="IPR043129">
    <property type="entry name" value="ATPase_NBD"/>
</dbReference>
<comment type="similarity">
    <text evidence="1">Belongs to the ROK (NagC/XylR) family.</text>
</comment>
<dbReference type="GO" id="GO:0003677">
    <property type="term" value="F:DNA binding"/>
    <property type="evidence" value="ECO:0007669"/>
    <property type="project" value="InterPro"/>
</dbReference>
<dbReference type="InterPro" id="IPR049874">
    <property type="entry name" value="ROK_cs"/>
</dbReference>
<dbReference type="PROSITE" id="PS01125">
    <property type="entry name" value="ROK"/>
    <property type="match status" value="1"/>
</dbReference>
<evidence type="ECO:0000313" key="4">
    <source>
        <dbReference type="Proteomes" id="UP000605361"/>
    </source>
</evidence>
<sequence length="414" mass="44075">MDAPSLPSPRLGASSGEILSLFRDAPDGLTKADVMRHTGLSRTTVNQRLDGLLAAGLLMPAEEEARTRGRPAGQFVVNRDRGVLLVADIGATGLRTALCDLAGEVRAEREVRAEVTAGPQAVLTIVDDLFTEILSAVRRKPDEVLGIGLDVPGPVDFETGRVVSPPIMTGWDRYDIPGWFRSRFDCPVLVDKDVNAMAYGEQRLRYPDVPHLLMLKIGTGVGTGLVASGKVHRGADGAAGDVGHIQVTVGDVAEPPICRCGNAGCVEAYAGGWAIVRDLREAGRDVSTVDDAVRLIRSGDLVAVRLARRAARILGGAIADTVNLFNPRVIAIGGQLAHTDEQLFAGIREIVYRRSLPLATRNLQIVRSDLDPHAGVLGLAQLLVDGIYTPARVQQLVEGAVAGCHTPEISRLKA</sequence>
<dbReference type="AlphaFoldDB" id="A0A931A7U3"/>
<evidence type="ECO:0000259" key="2">
    <source>
        <dbReference type="Pfam" id="PF09339"/>
    </source>
</evidence>
<reference evidence="3" key="1">
    <citation type="submission" date="2020-11" db="EMBL/GenBank/DDBJ databases">
        <title>Whole-genome analyses of Nonomuraea sp. K274.</title>
        <authorList>
            <person name="Veyisoglu A."/>
        </authorList>
    </citation>
    <scope>NUCLEOTIDE SEQUENCE</scope>
    <source>
        <strain evidence="3">K274</strain>
    </source>
</reference>
<dbReference type="RefSeq" id="WP_195893374.1">
    <property type="nucleotide sequence ID" value="NZ_JADOGI010000002.1"/>
</dbReference>
<dbReference type="Gene3D" id="3.30.420.40">
    <property type="match status" value="2"/>
</dbReference>
<evidence type="ECO:0000313" key="3">
    <source>
        <dbReference type="EMBL" id="MBF8184397.1"/>
    </source>
</evidence>
<proteinExistence type="inferred from homology"/>
<dbReference type="SUPFAM" id="SSF46785">
    <property type="entry name" value="Winged helix' DNA-binding domain"/>
    <property type="match status" value="1"/>
</dbReference>
<dbReference type="EMBL" id="JADOGI010000002">
    <property type="protein sequence ID" value="MBF8184397.1"/>
    <property type="molecule type" value="Genomic_DNA"/>
</dbReference>
<gene>
    <name evidence="3" type="ORF">ITP53_01265</name>
</gene>
<evidence type="ECO:0000256" key="1">
    <source>
        <dbReference type="ARBA" id="ARBA00006479"/>
    </source>
</evidence>
<name>A0A931A7U3_9ACTN</name>
<dbReference type="Proteomes" id="UP000605361">
    <property type="component" value="Unassembled WGS sequence"/>
</dbReference>
<dbReference type="Pfam" id="PF09339">
    <property type="entry name" value="HTH_IclR"/>
    <property type="match status" value="1"/>
</dbReference>
<dbReference type="Pfam" id="PF00480">
    <property type="entry name" value="ROK"/>
    <property type="match status" value="1"/>
</dbReference>
<organism evidence="3 4">
    <name type="scientific">Nonomuraea cypriaca</name>
    <dbReference type="NCBI Taxonomy" id="1187855"/>
    <lineage>
        <taxon>Bacteria</taxon>
        <taxon>Bacillati</taxon>
        <taxon>Actinomycetota</taxon>
        <taxon>Actinomycetes</taxon>
        <taxon>Streptosporangiales</taxon>
        <taxon>Streptosporangiaceae</taxon>
        <taxon>Nonomuraea</taxon>
    </lineage>
</organism>
<dbReference type="InterPro" id="IPR005471">
    <property type="entry name" value="Tscrpt_reg_IclR_N"/>
</dbReference>
<dbReference type="GO" id="GO:0006355">
    <property type="term" value="P:regulation of DNA-templated transcription"/>
    <property type="evidence" value="ECO:0007669"/>
    <property type="project" value="InterPro"/>
</dbReference>
<comment type="caution">
    <text evidence="3">The sequence shown here is derived from an EMBL/GenBank/DDBJ whole genome shotgun (WGS) entry which is preliminary data.</text>
</comment>